<keyword evidence="8 11" id="KW-0067">ATP-binding</keyword>
<comment type="catalytic activity">
    <reaction evidence="10 11">
        <text>shikimate + ATP = 3-phosphoshikimate + ADP + H(+)</text>
        <dbReference type="Rhea" id="RHEA:13121"/>
        <dbReference type="ChEBI" id="CHEBI:15378"/>
        <dbReference type="ChEBI" id="CHEBI:30616"/>
        <dbReference type="ChEBI" id="CHEBI:36208"/>
        <dbReference type="ChEBI" id="CHEBI:145989"/>
        <dbReference type="ChEBI" id="CHEBI:456216"/>
        <dbReference type="EC" id="2.7.1.71"/>
    </reaction>
</comment>
<dbReference type="SUPFAM" id="SSF52540">
    <property type="entry name" value="P-loop containing nucleoside triphosphate hydrolases"/>
    <property type="match status" value="1"/>
</dbReference>
<dbReference type="HAMAP" id="MF_00109">
    <property type="entry name" value="Shikimate_kinase"/>
    <property type="match status" value="1"/>
</dbReference>
<dbReference type="EMBL" id="CP031092">
    <property type="protein sequence ID" value="AXF56439.1"/>
    <property type="molecule type" value="Genomic_DNA"/>
</dbReference>
<dbReference type="PRINTS" id="PR01100">
    <property type="entry name" value="SHIKIMTKNASE"/>
</dbReference>
<evidence type="ECO:0000313" key="13">
    <source>
        <dbReference type="Proteomes" id="UP000252100"/>
    </source>
</evidence>
<dbReference type="PANTHER" id="PTHR21087">
    <property type="entry name" value="SHIKIMATE KINASE"/>
    <property type="match status" value="1"/>
</dbReference>
<keyword evidence="6 11" id="KW-0547">Nucleotide-binding</keyword>
<keyword evidence="7 11" id="KW-0418">Kinase</keyword>
<dbReference type="UniPathway" id="UPA00053">
    <property type="reaction ID" value="UER00088"/>
</dbReference>
<dbReference type="InterPro" id="IPR027417">
    <property type="entry name" value="P-loop_NTPase"/>
</dbReference>
<comment type="subunit">
    <text evidence="11">Monomer.</text>
</comment>
<dbReference type="GO" id="GO:0008652">
    <property type="term" value="P:amino acid biosynthetic process"/>
    <property type="evidence" value="ECO:0007669"/>
    <property type="project" value="UniProtKB-KW"/>
</dbReference>
<keyword evidence="5 11" id="KW-0808">Transferase</keyword>
<protein>
    <recommendedName>
        <fullName evidence="3 11">Shikimate kinase</fullName>
        <shortName evidence="11">SK</shortName>
        <ecNumber evidence="3 11">2.7.1.71</ecNumber>
    </recommendedName>
</protein>
<name>A0A345BZQ8_9BACI</name>
<evidence type="ECO:0000256" key="5">
    <source>
        <dbReference type="ARBA" id="ARBA00022679"/>
    </source>
</evidence>
<dbReference type="InterPro" id="IPR031322">
    <property type="entry name" value="Shikimate/glucono_kinase"/>
</dbReference>
<comment type="pathway">
    <text evidence="1 11">Metabolic intermediate biosynthesis; chorismate biosynthesis; chorismate from D-erythrose 4-phosphate and phosphoenolpyruvate: step 5/7.</text>
</comment>
<dbReference type="KEGG" id="rue:DT065_10665"/>
<dbReference type="Proteomes" id="UP000252100">
    <property type="component" value="Chromosome"/>
</dbReference>
<dbReference type="EC" id="2.7.1.71" evidence="3 11"/>
<comment type="function">
    <text evidence="11">Catalyzes the specific phosphorylation of the 3-hydroxyl group of shikimic acid using ATP as a cosubstrate.</text>
</comment>
<evidence type="ECO:0000256" key="1">
    <source>
        <dbReference type="ARBA" id="ARBA00004842"/>
    </source>
</evidence>
<evidence type="ECO:0000256" key="4">
    <source>
        <dbReference type="ARBA" id="ARBA00022605"/>
    </source>
</evidence>
<evidence type="ECO:0000313" key="12">
    <source>
        <dbReference type="EMBL" id="AXF56439.1"/>
    </source>
</evidence>
<dbReference type="GO" id="GO:0000287">
    <property type="term" value="F:magnesium ion binding"/>
    <property type="evidence" value="ECO:0007669"/>
    <property type="project" value="UniProtKB-UniRule"/>
</dbReference>
<dbReference type="GO" id="GO:0004765">
    <property type="term" value="F:shikimate kinase activity"/>
    <property type="evidence" value="ECO:0007669"/>
    <property type="project" value="UniProtKB-UniRule"/>
</dbReference>
<keyword evidence="9 11" id="KW-0057">Aromatic amino acid biosynthesis</keyword>
<dbReference type="Pfam" id="PF01202">
    <property type="entry name" value="SKI"/>
    <property type="match status" value="1"/>
</dbReference>
<feature type="binding site" evidence="11">
    <location>
        <position position="144"/>
    </location>
    <ligand>
        <name>substrate</name>
    </ligand>
</feature>
<accession>A0A345BZQ8</accession>
<keyword evidence="4 11" id="KW-0028">Amino-acid biosynthesis</keyword>
<dbReference type="PROSITE" id="PS01128">
    <property type="entry name" value="SHIKIMATE_KINASE"/>
    <property type="match status" value="1"/>
</dbReference>
<feature type="binding site" evidence="11">
    <location>
        <position position="126"/>
    </location>
    <ligand>
        <name>ATP</name>
        <dbReference type="ChEBI" id="CHEBI:30616"/>
    </ligand>
</feature>
<dbReference type="GO" id="GO:0005524">
    <property type="term" value="F:ATP binding"/>
    <property type="evidence" value="ECO:0007669"/>
    <property type="project" value="UniProtKB-UniRule"/>
</dbReference>
<dbReference type="Gene3D" id="3.40.50.300">
    <property type="entry name" value="P-loop containing nucleotide triphosphate hydrolases"/>
    <property type="match status" value="1"/>
</dbReference>
<feature type="binding site" evidence="11">
    <location>
        <position position="87"/>
    </location>
    <ligand>
        <name>substrate</name>
    </ligand>
</feature>
<sequence length="178" mass="19895">MATSIDETILLTGFMGSGKTMIGEALAKKLNKPFADIDKIIEEKEGMPIKDIFKKEGEAAFRAKEKAEITNYLTEASAGNAVVSVGGGSFLQKEIRNICMKNATVVFLHISWSAWLERLDMLVETRPVLHGRTISEIRTLYDDRQAIYDQHHYRVTVDGLDPEEASDKIISAFQDKSI</sequence>
<keyword evidence="13" id="KW-1185">Reference proteome</keyword>
<comment type="subcellular location">
    <subcellularLocation>
        <location evidence="11">Cytoplasm</location>
    </subcellularLocation>
</comment>
<organism evidence="12 13">
    <name type="scientific">Salicibibacter kimchii</name>
    <dbReference type="NCBI Taxonomy" id="2099786"/>
    <lineage>
        <taxon>Bacteria</taxon>
        <taxon>Bacillati</taxon>
        <taxon>Bacillota</taxon>
        <taxon>Bacilli</taxon>
        <taxon>Bacillales</taxon>
        <taxon>Bacillaceae</taxon>
        <taxon>Salicibibacter</taxon>
    </lineage>
</organism>
<gene>
    <name evidence="11" type="primary">aroK</name>
    <name evidence="12" type="ORF">DT065_10665</name>
</gene>
<dbReference type="GO" id="GO:0009423">
    <property type="term" value="P:chorismate biosynthetic process"/>
    <property type="evidence" value="ECO:0007669"/>
    <property type="project" value="UniProtKB-UniRule"/>
</dbReference>
<keyword evidence="11" id="KW-0479">Metal-binding</keyword>
<evidence type="ECO:0000256" key="3">
    <source>
        <dbReference type="ARBA" id="ARBA00012154"/>
    </source>
</evidence>
<comment type="similarity">
    <text evidence="2 11">Belongs to the shikimate kinase family.</text>
</comment>
<evidence type="ECO:0000256" key="10">
    <source>
        <dbReference type="ARBA" id="ARBA00048567"/>
    </source>
</evidence>
<dbReference type="GO" id="GO:0009073">
    <property type="term" value="P:aromatic amino acid family biosynthetic process"/>
    <property type="evidence" value="ECO:0007669"/>
    <property type="project" value="UniProtKB-KW"/>
</dbReference>
<proteinExistence type="inferred from homology"/>
<dbReference type="InterPro" id="IPR000623">
    <property type="entry name" value="Shikimate_kinase/TSH1"/>
</dbReference>
<dbReference type="CDD" id="cd00464">
    <property type="entry name" value="SK"/>
    <property type="match status" value="1"/>
</dbReference>
<dbReference type="InterPro" id="IPR023000">
    <property type="entry name" value="Shikimate_kinase_CS"/>
</dbReference>
<feature type="binding site" evidence="11">
    <location>
        <begin position="16"/>
        <end position="21"/>
    </location>
    <ligand>
        <name>ATP</name>
        <dbReference type="ChEBI" id="CHEBI:30616"/>
    </ligand>
</feature>
<reference evidence="12 13" key="1">
    <citation type="journal article" date="2018" name="J. Microbiol.">
        <title>Salicibibacter kimchii gen. nov., sp. nov., a moderately halophilic and alkalitolerant bacterium in the family Bacillaceae, isolated from kimchi.</title>
        <authorList>
            <person name="Jang J.Y."/>
            <person name="Oh Y.J."/>
            <person name="Lim S.K."/>
            <person name="Park H.K."/>
            <person name="Lee C."/>
            <person name="Kim J.Y."/>
            <person name="Lee M.A."/>
            <person name="Choi H.J."/>
        </authorList>
    </citation>
    <scope>NUCLEOTIDE SEQUENCE [LARGE SCALE GENOMIC DNA]</scope>
    <source>
        <strain evidence="12 13">NKC1-1</strain>
    </source>
</reference>
<dbReference type="PANTHER" id="PTHR21087:SF16">
    <property type="entry name" value="SHIKIMATE KINASE 1, CHLOROPLASTIC"/>
    <property type="match status" value="1"/>
</dbReference>
<comment type="cofactor">
    <cofactor evidence="11">
        <name>Mg(2+)</name>
        <dbReference type="ChEBI" id="CHEBI:18420"/>
    </cofactor>
    <text evidence="11">Binds 1 Mg(2+) ion per subunit.</text>
</comment>
<keyword evidence="11" id="KW-0963">Cytoplasm</keyword>
<evidence type="ECO:0000256" key="6">
    <source>
        <dbReference type="ARBA" id="ARBA00022741"/>
    </source>
</evidence>
<evidence type="ECO:0000256" key="9">
    <source>
        <dbReference type="ARBA" id="ARBA00023141"/>
    </source>
</evidence>
<evidence type="ECO:0000256" key="11">
    <source>
        <dbReference type="HAMAP-Rule" id="MF_00109"/>
    </source>
</evidence>
<keyword evidence="11" id="KW-0460">Magnesium</keyword>
<dbReference type="RefSeq" id="WP_114373223.1">
    <property type="nucleotide sequence ID" value="NZ_CP031092.1"/>
</dbReference>
<evidence type="ECO:0000256" key="7">
    <source>
        <dbReference type="ARBA" id="ARBA00022777"/>
    </source>
</evidence>
<feature type="binding site" evidence="11">
    <location>
        <position position="62"/>
    </location>
    <ligand>
        <name>substrate</name>
    </ligand>
</feature>
<dbReference type="OrthoDB" id="9800332at2"/>
<dbReference type="AlphaFoldDB" id="A0A345BZQ8"/>
<evidence type="ECO:0000256" key="2">
    <source>
        <dbReference type="ARBA" id="ARBA00006997"/>
    </source>
</evidence>
<evidence type="ECO:0000256" key="8">
    <source>
        <dbReference type="ARBA" id="ARBA00022840"/>
    </source>
</evidence>
<comment type="caution">
    <text evidence="11">Lacks conserved residue(s) required for the propagation of feature annotation.</text>
</comment>
<dbReference type="GO" id="GO:0005829">
    <property type="term" value="C:cytosol"/>
    <property type="evidence" value="ECO:0007669"/>
    <property type="project" value="TreeGrafter"/>
</dbReference>
<feature type="binding site" evidence="11">
    <location>
        <position position="20"/>
    </location>
    <ligand>
        <name>Mg(2+)</name>
        <dbReference type="ChEBI" id="CHEBI:18420"/>
    </ligand>
</feature>
<feature type="binding site" evidence="11">
    <location>
        <position position="38"/>
    </location>
    <ligand>
        <name>substrate</name>
    </ligand>
</feature>